<evidence type="ECO:0000313" key="1">
    <source>
        <dbReference type="EMBL" id="TVX70466.1"/>
    </source>
</evidence>
<comment type="caution">
    <text evidence="1">The sequence shown here is derived from an EMBL/GenBank/DDBJ whole genome shotgun (WGS) entry which is preliminary data.</text>
</comment>
<dbReference type="Proteomes" id="UP000315060">
    <property type="component" value="Unassembled WGS sequence"/>
</dbReference>
<gene>
    <name evidence="1" type="ORF">AZJ28_05200</name>
</gene>
<sequence length="28" mass="3435">MLYFYSVKVYNYIKKISGGFIMAQRYHN</sequence>
<dbReference type="AlphaFoldDB" id="A0A559H4T4"/>
<proteinExistence type="predicted"/>
<accession>A0A559H4T4</accession>
<protein>
    <submittedName>
        <fullName evidence="1">Universal stress protein</fullName>
    </submittedName>
</protein>
<feature type="non-terminal residue" evidence="1">
    <location>
        <position position="28"/>
    </location>
</feature>
<name>A0A559H4T4_STREE</name>
<reference evidence="1 2" key="1">
    <citation type="submission" date="2019-07" db="EMBL/GenBank/DDBJ databases">
        <authorList>
            <person name="Mohale T."/>
        </authorList>
    </citation>
    <scope>NUCLEOTIDE SEQUENCE [LARGE SCALE GENOMIC DNA]</scope>
    <source>
        <strain evidence="1 2">NTPn 59</strain>
    </source>
</reference>
<dbReference type="EMBL" id="VMYC01000083">
    <property type="protein sequence ID" value="TVX70466.1"/>
    <property type="molecule type" value="Genomic_DNA"/>
</dbReference>
<evidence type="ECO:0000313" key="2">
    <source>
        <dbReference type="Proteomes" id="UP000315060"/>
    </source>
</evidence>
<organism evidence="1 2">
    <name type="scientific">Streptococcus pneumoniae</name>
    <dbReference type="NCBI Taxonomy" id="1313"/>
    <lineage>
        <taxon>Bacteria</taxon>
        <taxon>Bacillati</taxon>
        <taxon>Bacillota</taxon>
        <taxon>Bacilli</taxon>
        <taxon>Lactobacillales</taxon>
        <taxon>Streptococcaceae</taxon>
        <taxon>Streptococcus</taxon>
    </lineage>
</organism>